<feature type="region of interest" description="Disordered" evidence="7">
    <location>
        <begin position="1336"/>
        <end position="1355"/>
    </location>
</feature>
<feature type="zinc finger region" description="C3H1-type" evidence="6">
    <location>
        <begin position="1206"/>
        <end position="1235"/>
    </location>
</feature>
<feature type="domain" description="C3H1-type" evidence="8">
    <location>
        <begin position="1261"/>
        <end position="1287"/>
    </location>
</feature>
<sequence>MDSSLKNPNYGQWLPPSAPFPPIPPPPPHISHQFHFESLNNGYDRHHHNYHNYTHRQDFPPQYAVNQPPSYYSQPQPQAQPPALHVSYEPPWNFSHQSRNFSCTDSRNFAHSHWFGYMERNYQLDYCGNRTRDCFNTRDLDGYSRSRDGFCSLGYAINDFGENYRDSWRFKSDSDRYCTSLGSGTSFAYGYDRYGDTLRRGSITHGTVNQTCVKGRENDRSRRTTHFSEKQSVNPKVISYTAGEVILPQGGVPFSSKSMSSLQSQPCEDEIPKKDMDDLSSSNFMQEVNDNCFAVETSTATRVDSLDRTVVSQAETKTFSQSKAFENESVETVSRQESMEITPLNSTAEVYHNLDSDAGKHTCIISSSSSPKNVAGKGSSKVLPVEGTSVLLRSIYNNKEGWTDGFNRGLSSATYLEDVCLALDHDLGLSSHDPAEIPSVDQSCKIDCGGLKACLFQSDVSLSKDTNVGGSEFHLKATTTRDCSPVSEIENSVTIGYMGSSGTEMVTDSECALLETQSFSAGCKVLANNHLGCGSSDVMGSFWMSSVDKDLVIDPLRMCLGPDSSVSTRHLSPSVSVNEQVKNSASSVKANCSSHCDSIEEERGRAENMDVDIQEEKVKITGEALQCRTLGTDFVTVIGDAMFLSGSSSSLPGLLTGKIQNETHAVAKIDKTNNSYNFVDASQEQTITFHETAQSGSSLGHYLCSGQTSPGSDTESCKLPMDKYGDGGLVEKTDGEPVENITDVPYDIASQEVSLNIINTDVYVGEALSFDGKVSGNECPSNSDVLLSRLRSYTDEKCEVSHVNDYVVDIPPPDSQSETPVSSISEKTQKRANKCIHAAQKSYPLHDIKEDASPPISVTNHHTWDRKSTTAASPLVAVKPKVTVQSSSTYVRKGNSLLRKPSPGSLGDTLPLLIHSMPPSDSTSSGKCALSPGMDPPANGLPGSSNPPKLESLNPSKILYVKRKANQFVSASDMRGASNSRIPPCGGYFKRSKSQLVRNSKSLANQEKFLSDEASTSQTAAKMVSKRSSSLALSEFEPISRKANRVHISLQKMVPQPVSWKRSTYWRRLMNPASVLLNGSFSIASRKLRMMRKRHTIYTRSTNGCSLTKSKVLSIGGSHFKWSKSIERGSKKPEYLSDIDSSRSCPSESMKDTKISSNPKRLVIKNDKSVWIRNCNQLARDPKKRTCVLTNEKVRWSLNNIRLRVAKKMKYCQFFTRFGKCNKDDGNCPYVHDPSKIAVCTKFLSGLCANPECKLTHKVVPESMPDCYYFLQGLCNNEPCPYRHVHVHQNAAICEGFLRGHCADGNECRKKHTYTCPVFEATGSCRQGSECKLHHPKNLSKGKKRKRASEPWHKNVSGRYFGSPHKHLPESEPMFINELAPDSEVLGSEALDFIRLDINEHEASESMDSSIEESVSDDSNAQDSIDELIRPVGLMQR</sequence>
<feature type="zinc finger region" description="C3H1-type" evidence="6">
    <location>
        <begin position="1310"/>
        <end position="1338"/>
    </location>
</feature>
<keyword evidence="3 6" id="KW-0863">Zinc-finger</keyword>
<evidence type="ECO:0000313" key="10">
    <source>
        <dbReference type="Proteomes" id="UP000682877"/>
    </source>
</evidence>
<evidence type="ECO:0000256" key="4">
    <source>
        <dbReference type="ARBA" id="ARBA00022833"/>
    </source>
</evidence>
<keyword evidence="5" id="KW-0238">DNA-binding</keyword>
<proteinExistence type="predicted"/>
<protein>
    <recommendedName>
        <fullName evidence="8">C3H1-type domain-containing protein</fullName>
    </recommendedName>
</protein>
<dbReference type="GO" id="GO:0008270">
    <property type="term" value="F:zinc ion binding"/>
    <property type="evidence" value="ECO:0007669"/>
    <property type="project" value="UniProtKB-KW"/>
</dbReference>
<reference evidence="9" key="1">
    <citation type="submission" date="2021-01" db="EMBL/GenBank/DDBJ databases">
        <authorList>
            <person name="Bezrukov I."/>
        </authorList>
    </citation>
    <scope>NUCLEOTIDE SEQUENCE</scope>
</reference>
<keyword evidence="1 6" id="KW-0479">Metal-binding</keyword>
<name>A0A8S1ZV34_ARAAE</name>
<feature type="domain" description="C3H1-type" evidence="8">
    <location>
        <begin position="1310"/>
        <end position="1338"/>
    </location>
</feature>
<keyword evidence="4 6" id="KW-0862">Zinc</keyword>
<dbReference type="Gene3D" id="4.10.1000.10">
    <property type="entry name" value="Zinc finger, CCCH-type"/>
    <property type="match status" value="2"/>
</dbReference>
<feature type="compositionally biased region" description="Polar residues" evidence="7">
    <location>
        <begin position="1"/>
        <end position="10"/>
    </location>
</feature>
<dbReference type="Proteomes" id="UP000682877">
    <property type="component" value="Chromosome 2"/>
</dbReference>
<feature type="region of interest" description="Disordered" evidence="7">
    <location>
        <begin position="1"/>
        <end position="27"/>
    </location>
</feature>
<dbReference type="SMART" id="SM00356">
    <property type="entry name" value="ZnF_C3H1"/>
    <property type="match status" value="5"/>
</dbReference>
<evidence type="ECO:0000256" key="5">
    <source>
        <dbReference type="ARBA" id="ARBA00023125"/>
    </source>
</evidence>
<evidence type="ECO:0000259" key="8">
    <source>
        <dbReference type="PROSITE" id="PS50103"/>
    </source>
</evidence>
<gene>
    <name evidence="9" type="ORF">AARE701A_LOCUS5654</name>
</gene>
<dbReference type="PANTHER" id="PTHR46156:SF1">
    <property type="entry name" value="ZINC FINGER CCCH DOMAIN-CONTAINING PROTEIN 3"/>
    <property type="match status" value="1"/>
</dbReference>
<dbReference type="GO" id="GO:0003677">
    <property type="term" value="F:DNA binding"/>
    <property type="evidence" value="ECO:0007669"/>
    <property type="project" value="UniProtKB-KW"/>
</dbReference>
<dbReference type="PANTHER" id="PTHR46156">
    <property type="entry name" value="CCCH ZINGC FINGER"/>
    <property type="match status" value="1"/>
</dbReference>
<feature type="domain" description="C3H1-type" evidence="8">
    <location>
        <begin position="1206"/>
        <end position="1235"/>
    </location>
</feature>
<feature type="region of interest" description="Disordered" evidence="7">
    <location>
        <begin position="916"/>
        <end position="952"/>
    </location>
</feature>
<feature type="compositionally biased region" description="Pro residues" evidence="7">
    <location>
        <begin position="16"/>
        <end position="27"/>
    </location>
</feature>
<keyword evidence="10" id="KW-1185">Reference proteome</keyword>
<dbReference type="EMBL" id="LR999452">
    <property type="protein sequence ID" value="CAE5964431.1"/>
    <property type="molecule type" value="Genomic_DNA"/>
</dbReference>
<feature type="compositionally biased region" description="Basic residues" evidence="7">
    <location>
        <begin position="1336"/>
        <end position="1347"/>
    </location>
</feature>
<dbReference type="FunFam" id="4.10.1000.10:FF:000008">
    <property type="entry name" value="zinc finger CCCH domain-containing protein 3"/>
    <property type="match status" value="1"/>
</dbReference>
<feature type="zinc finger region" description="C3H1-type" evidence="6">
    <location>
        <begin position="1261"/>
        <end position="1287"/>
    </location>
</feature>
<evidence type="ECO:0000256" key="2">
    <source>
        <dbReference type="ARBA" id="ARBA00022737"/>
    </source>
</evidence>
<evidence type="ECO:0000256" key="3">
    <source>
        <dbReference type="ARBA" id="ARBA00022771"/>
    </source>
</evidence>
<evidence type="ECO:0000313" key="9">
    <source>
        <dbReference type="EMBL" id="CAE5964431.1"/>
    </source>
</evidence>
<dbReference type="PROSITE" id="PS50103">
    <property type="entry name" value="ZF_C3H1"/>
    <property type="match status" value="3"/>
</dbReference>
<dbReference type="FunFam" id="4.10.1000.10:FF:000022">
    <property type="entry name" value="Zinc finger CCCH domain-containing protein 7"/>
    <property type="match status" value="1"/>
</dbReference>
<evidence type="ECO:0000256" key="6">
    <source>
        <dbReference type="PROSITE-ProRule" id="PRU00723"/>
    </source>
</evidence>
<evidence type="ECO:0000256" key="7">
    <source>
        <dbReference type="SAM" id="MobiDB-lite"/>
    </source>
</evidence>
<accession>A0A8S1ZV34</accession>
<evidence type="ECO:0000256" key="1">
    <source>
        <dbReference type="ARBA" id="ARBA00022723"/>
    </source>
</evidence>
<organism evidence="9 10">
    <name type="scientific">Arabidopsis arenosa</name>
    <name type="common">Sand rock-cress</name>
    <name type="synonym">Cardaminopsis arenosa</name>
    <dbReference type="NCBI Taxonomy" id="38785"/>
    <lineage>
        <taxon>Eukaryota</taxon>
        <taxon>Viridiplantae</taxon>
        <taxon>Streptophyta</taxon>
        <taxon>Embryophyta</taxon>
        <taxon>Tracheophyta</taxon>
        <taxon>Spermatophyta</taxon>
        <taxon>Magnoliopsida</taxon>
        <taxon>eudicotyledons</taxon>
        <taxon>Gunneridae</taxon>
        <taxon>Pentapetalae</taxon>
        <taxon>rosids</taxon>
        <taxon>malvids</taxon>
        <taxon>Brassicales</taxon>
        <taxon>Brassicaceae</taxon>
        <taxon>Camelineae</taxon>
        <taxon>Arabidopsis</taxon>
    </lineage>
</organism>
<dbReference type="GO" id="GO:0005634">
    <property type="term" value="C:nucleus"/>
    <property type="evidence" value="ECO:0007669"/>
    <property type="project" value="TreeGrafter"/>
</dbReference>
<feature type="region of interest" description="Disordered" evidence="7">
    <location>
        <begin position="1403"/>
        <end position="1437"/>
    </location>
</feature>
<keyword evidence="2" id="KW-0677">Repeat</keyword>
<dbReference type="InterPro" id="IPR000571">
    <property type="entry name" value="Znf_CCCH"/>
</dbReference>